<dbReference type="PROSITE" id="PS51257">
    <property type="entry name" value="PROKAR_LIPOPROTEIN"/>
    <property type="match status" value="1"/>
</dbReference>
<feature type="chain" id="PRO_5038510704" description="Lipoprotein" evidence="2">
    <location>
        <begin position="27"/>
        <end position="264"/>
    </location>
</feature>
<comment type="caution">
    <text evidence="3">The sequence shown here is derived from an EMBL/GenBank/DDBJ whole genome shotgun (WGS) entry which is preliminary data.</text>
</comment>
<dbReference type="EMBL" id="QNRJ01000012">
    <property type="protein sequence ID" value="RBP02764.1"/>
    <property type="molecule type" value="Genomic_DNA"/>
</dbReference>
<keyword evidence="2" id="KW-0732">Signal</keyword>
<name>A0A366EKA4_9BACI</name>
<accession>A0A366EKA4</accession>
<reference evidence="3 4" key="1">
    <citation type="submission" date="2018-06" db="EMBL/GenBank/DDBJ databases">
        <title>Freshwater and sediment microbial communities from various areas in North America, analyzing microbe dynamics in response to fracking.</title>
        <authorList>
            <person name="Lamendella R."/>
        </authorList>
    </citation>
    <scope>NUCLEOTIDE SEQUENCE [LARGE SCALE GENOMIC DNA]</scope>
    <source>
        <strain evidence="3 4">97B</strain>
    </source>
</reference>
<organism evidence="3 4">
    <name type="scientific">Rossellomorea aquimaris</name>
    <dbReference type="NCBI Taxonomy" id="189382"/>
    <lineage>
        <taxon>Bacteria</taxon>
        <taxon>Bacillati</taxon>
        <taxon>Bacillota</taxon>
        <taxon>Bacilli</taxon>
        <taxon>Bacillales</taxon>
        <taxon>Bacillaceae</taxon>
        <taxon>Rossellomorea</taxon>
    </lineage>
</organism>
<protein>
    <recommendedName>
        <fullName evidence="5">Lipoprotein</fullName>
    </recommendedName>
</protein>
<proteinExistence type="predicted"/>
<dbReference type="RefSeq" id="WP_113970412.1">
    <property type="nucleotide sequence ID" value="NZ_QNRJ01000012.1"/>
</dbReference>
<evidence type="ECO:0008006" key="5">
    <source>
        <dbReference type="Google" id="ProtNLM"/>
    </source>
</evidence>
<dbReference type="OrthoDB" id="2837979at2"/>
<feature type="signal peptide" evidence="2">
    <location>
        <begin position="1"/>
        <end position="26"/>
    </location>
</feature>
<feature type="compositionally biased region" description="Basic and acidic residues" evidence="1">
    <location>
        <begin position="32"/>
        <end position="45"/>
    </location>
</feature>
<evidence type="ECO:0000313" key="4">
    <source>
        <dbReference type="Proteomes" id="UP000252118"/>
    </source>
</evidence>
<dbReference type="Proteomes" id="UP000252118">
    <property type="component" value="Unassembled WGS sequence"/>
</dbReference>
<evidence type="ECO:0000313" key="3">
    <source>
        <dbReference type="EMBL" id="RBP02764.1"/>
    </source>
</evidence>
<evidence type="ECO:0000256" key="2">
    <source>
        <dbReference type="SAM" id="SignalP"/>
    </source>
</evidence>
<evidence type="ECO:0000256" key="1">
    <source>
        <dbReference type="SAM" id="MobiDB-lite"/>
    </source>
</evidence>
<dbReference type="AlphaFoldDB" id="A0A366EKA4"/>
<gene>
    <name evidence="3" type="ORF">DET59_11249</name>
</gene>
<feature type="compositionally biased region" description="Acidic residues" evidence="1">
    <location>
        <begin position="47"/>
        <end position="86"/>
    </location>
</feature>
<sequence length="264" mass="29857">MFNSRKNFFLVSLLILSMTVFTACNASSPSEKITKEEPDTTKVESETSNEDTSQTEESDNSAVEEEVEVEETQEPSEDSSSEEDNETAEKEEVNLLLQQLKPDKNVVKTFENKDFSLTETVVDHNETHVQRVFKVGEMVTLQILKWDQDAIQVVYEESNPKNVKESILDNFSPNKEALPLADIKRKGKGDTTRWEIISEDETVEVPYDTYENVVAVRSTVKSGNVNTINTMYYAPGIGMIKEVYEETGDNGYKIESVLKKVEAL</sequence>
<feature type="region of interest" description="Disordered" evidence="1">
    <location>
        <begin position="26"/>
        <end position="91"/>
    </location>
</feature>